<evidence type="ECO:0000313" key="2">
    <source>
        <dbReference type="EMBL" id="CAH2329922.1"/>
    </source>
</evidence>
<dbReference type="AlphaFoldDB" id="A0AAD1TQE2"/>
<sequence length="133" mass="14332">GQPGPTTETPTLPEGVQSSPQMSTAQAAHQRPGRGERERGKQDDQWEATRPPTTSLNPHTHLRDSTANVSHKQAVTHKSLPQAAPPGRRGTDPSCTTAGPARTSLTHGHHLNRFTWTIQTAPSTPCMDISAYN</sequence>
<dbReference type="Proteomes" id="UP001295444">
    <property type="component" value="Unassembled WGS sequence"/>
</dbReference>
<protein>
    <submittedName>
        <fullName evidence="2">Uncharacterized protein</fullName>
    </submittedName>
</protein>
<feature type="compositionally biased region" description="Polar residues" evidence="1">
    <location>
        <begin position="16"/>
        <end position="27"/>
    </location>
</feature>
<feature type="compositionally biased region" description="Basic and acidic residues" evidence="1">
    <location>
        <begin position="33"/>
        <end position="44"/>
    </location>
</feature>
<feature type="non-terminal residue" evidence="2">
    <location>
        <position position="1"/>
    </location>
</feature>
<gene>
    <name evidence="2" type="ORF">PECUL_23A038676</name>
</gene>
<evidence type="ECO:0000313" key="3">
    <source>
        <dbReference type="Proteomes" id="UP001295444"/>
    </source>
</evidence>
<keyword evidence="3" id="KW-1185">Reference proteome</keyword>
<dbReference type="EMBL" id="CAKOES020000092">
    <property type="protein sequence ID" value="CAH2329922.1"/>
    <property type="molecule type" value="Genomic_DNA"/>
</dbReference>
<reference evidence="2" key="1">
    <citation type="submission" date="2022-03" db="EMBL/GenBank/DDBJ databases">
        <authorList>
            <person name="Alioto T."/>
            <person name="Alioto T."/>
            <person name="Gomez Garrido J."/>
        </authorList>
    </citation>
    <scope>NUCLEOTIDE SEQUENCE</scope>
</reference>
<name>A0AAD1TQE2_PELCU</name>
<evidence type="ECO:0000256" key="1">
    <source>
        <dbReference type="SAM" id="MobiDB-lite"/>
    </source>
</evidence>
<proteinExistence type="predicted"/>
<feature type="compositionally biased region" description="Low complexity" evidence="1">
    <location>
        <begin position="1"/>
        <end position="15"/>
    </location>
</feature>
<feature type="region of interest" description="Disordered" evidence="1">
    <location>
        <begin position="1"/>
        <end position="106"/>
    </location>
</feature>
<comment type="caution">
    <text evidence="2">The sequence shown here is derived from an EMBL/GenBank/DDBJ whole genome shotgun (WGS) entry which is preliminary data.</text>
</comment>
<accession>A0AAD1TQE2</accession>
<organism evidence="2 3">
    <name type="scientific">Pelobates cultripes</name>
    <name type="common">Western spadefoot toad</name>
    <dbReference type="NCBI Taxonomy" id="61616"/>
    <lineage>
        <taxon>Eukaryota</taxon>
        <taxon>Metazoa</taxon>
        <taxon>Chordata</taxon>
        <taxon>Craniata</taxon>
        <taxon>Vertebrata</taxon>
        <taxon>Euteleostomi</taxon>
        <taxon>Amphibia</taxon>
        <taxon>Batrachia</taxon>
        <taxon>Anura</taxon>
        <taxon>Pelobatoidea</taxon>
        <taxon>Pelobatidae</taxon>
        <taxon>Pelobates</taxon>
    </lineage>
</organism>